<dbReference type="KEGG" id="ppsc:EHS13_18205"/>
<proteinExistence type="predicted"/>
<reference evidence="2" key="1">
    <citation type="submission" date="2018-11" db="EMBL/GenBank/DDBJ databases">
        <title>Complete genome sequence of Paenibacillus sp. ML311-T8.</title>
        <authorList>
            <person name="Nam Y.-D."/>
            <person name="Kang J."/>
            <person name="Chung W.-H."/>
            <person name="Park Y.S."/>
        </authorList>
    </citation>
    <scope>NUCLEOTIDE SEQUENCE [LARGE SCALE GENOMIC DNA]</scope>
    <source>
        <strain evidence="2">ML311-T8</strain>
    </source>
</reference>
<organism evidence="1 2">
    <name type="scientific">Paenibacillus psychroresistens</name>
    <dbReference type="NCBI Taxonomy" id="1778678"/>
    <lineage>
        <taxon>Bacteria</taxon>
        <taxon>Bacillati</taxon>
        <taxon>Bacillota</taxon>
        <taxon>Bacilli</taxon>
        <taxon>Bacillales</taxon>
        <taxon>Paenibacillaceae</taxon>
        <taxon>Paenibacillus</taxon>
    </lineage>
</organism>
<evidence type="ECO:0000313" key="2">
    <source>
        <dbReference type="Proteomes" id="UP000426246"/>
    </source>
</evidence>
<accession>A0A6B8RLZ0</accession>
<keyword evidence="2" id="KW-1185">Reference proteome</keyword>
<gene>
    <name evidence="1" type="ORF">EHS13_18205</name>
</gene>
<sequence>MAALAADRIAFNWGNSNKDLVTGAYDIHQNDGLYYRVNNDSLTQSSSVLIPNLISSTAMSGPSRKLQKAATHFPKGLTGILTYRNRLIERKVEVQLSRMITPLPFLVQWFGKSKALTVSSSSGVTEPVEFIRNTELMITYLPLIKQSMTDKAAADAIHDTLPEVNLDLLISSEAEASSYIRELVHGHSVVIETDVTGESRKIDALDPDGIAHEAKYTVNNQQAHQEILKDVELIQKGLIKGAVWHFFKIQKTGQNGLTPALRKDLEDHGIIVVVHS</sequence>
<dbReference type="Proteomes" id="UP000426246">
    <property type="component" value="Chromosome"/>
</dbReference>
<name>A0A6B8RLZ0_9BACL</name>
<dbReference type="AlphaFoldDB" id="A0A6B8RLZ0"/>
<protein>
    <submittedName>
        <fullName evidence="1">Uncharacterized protein</fullName>
    </submittedName>
</protein>
<evidence type="ECO:0000313" key="1">
    <source>
        <dbReference type="EMBL" id="QGQ96672.1"/>
    </source>
</evidence>
<dbReference type="EMBL" id="CP034235">
    <property type="protein sequence ID" value="QGQ96672.1"/>
    <property type="molecule type" value="Genomic_DNA"/>
</dbReference>